<dbReference type="AlphaFoldDB" id="A0A917QK49"/>
<accession>A0A917QK49</accession>
<reference evidence="3 4" key="1">
    <citation type="journal article" date="2014" name="Int. J. Syst. Evol. Microbiol.">
        <title>Complete genome sequence of Corynebacterium casei LMG S-19264T (=DSM 44701T), isolated from a smear-ripened cheese.</title>
        <authorList>
            <consortium name="US DOE Joint Genome Institute (JGI-PGF)"/>
            <person name="Walter F."/>
            <person name="Albersmeier A."/>
            <person name="Kalinowski J."/>
            <person name="Ruckert C."/>
        </authorList>
    </citation>
    <scope>NUCLEOTIDE SEQUENCE [LARGE SCALE GENOMIC DNA]</scope>
    <source>
        <strain evidence="3 4">CGMCC 1.9161</strain>
    </source>
</reference>
<sequence length="437" mass="47784">MTVRTAIGVDFGTTNTVIALAEEGEGVRAVPFAQPDGLSDIFRSVLAFENVTAGERRGTVVSHAASAAIQAFLTTAFELRLIQSFKSHAASRIFHDTRIFTRRWRFEDLLGEFLRLALESAGEALPAPPDRVVAGRPVAFVGAQPDERLAIRRYDAGYRQAGLAAPSYVYEPVGAAFWYAQRLERDATVLVGDFGGGTSDFSLIRFERNAGTVRATPIGYAGLGLAGDAFDYRIIDAVIAPALGKGSSYRSMDKILPMPVHFYGNFAKWHQLALLKSRETIAELEELERAALEPEKIATFLDIVRNDRGFALYQAISDAKVALSREEATEFRLRLGRLSLDRTLTRGEFEGWIAADLARIHATVTGLLAERRLDAAEIDTVFLTGGTAQIPAVRRLFEERFGAERIGEGDHFQSVAYGLALVGLEEDVSPWVAVVAG</sequence>
<dbReference type="PRINTS" id="PR00301">
    <property type="entry name" value="HEATSHOCK70"/>
</dbReference>
<name>A0A917QK49_9HYPH</name>
<gene>
    <name evidence="3" type="ORF">GCM10011322_44940</name>
</gene>
<dbReference type="Pfam" id="PF00012">
    <property type="entry name" value="HSP70"/>
    <property type="match status" value="2"/>
</dbReference>
<evidence type="ECO:0000256" key="2">
    <source>
        <dbReference type="ARBA" id="ARBA00022840"/>
    </source>
</evidence>
<evidence type="ECO:0000313" key="3">
    <source>
        <dbReference type="EMBL" id="GGK53068.1"/>
    </source>
</evidence>
<dbReference type="SUPFAM" id="SSF53067">
    <property type="entry name" value="Actin-like ATPase domain"/>
    <property type="match status" value="2"/>
</dbReference>
<dbReference type="InterPro" id="IPR043129">
    <property type="entry name" value="ATPase_NBD"/>
</dbReference>
<proteinExistence type="predicted"/>
<dbReference type="GO" id="GO:0005524">
    <property type="term" value="F:ATP binding"/>
    <property type="evidence" value="ECO:0007669"/>
    <property type="project" value="UniProtKB-KW"/>
</dbReference>
<dbReference type="RefSeq" id="WP_188915525.1">
    <property type="nucleotide sequence ID" value="NZ_BMMF01000017.1"/>
</dbReference>
<evidence type="ECO:0000256" key="1">
    <source>
        <dbReference type="ARBA" id="ARBA00022741"/>
    </source>
</evidence>
<keyword evidence="1" id="KW-0547">Nucleotide-binding</keyword>
<protein>
    <submittedName>
        <fullName evidence="3">Molecular chaperone DnaK</fullName>
    </submittedName>
</protein>
<dbReference type="Gene3D" id="3.30.420.40">
    <property type="match status" value="3"/>
</dbReference>
<evidence type="ECO:0000313" key="4">
    <source>
        <dbReference type="Proteomes" id="UP000600449"/>
    </source>
</evidence>
<dbReference type="EMBL" id="BMMF01000017">
    <property type="protein sequence ID" value="GGK53068.1"/>
    <property type="molecule type" value="Genomic_DNA"/>
</dbReference>
<keyword evidence="4" id="KW-1185">Reference proteome</keyword>
<comment type="caution">
    <text evidence="3">The sequence shown here is derived from an EMBL/GenBank/DDBJ whole genome shotgun (WGS) entry which is preliminary data.</text>
</comment>
<keyword evidence="2" id="KW-0067">ATP-binding</keyword>
<dbReference type="GO" id="GO:0140662">
    <property type="term" value="F:ATP-dependent protein folding chaperone"/>
    <property type="evidence" value="ECO:0007669"/>
    <property type="project" value="InterPro"/>
</dbReference>
<organism evidence="3 4">
    <name type="scientific">Salinarimonas ramus</name>
    <dbReference type="NCBI Taxonomy" id="690164"/>
    <lineage>
        <taxon>Bacteria</taxon>
        <taxon>Pseudomonadati</taxon>
        <taxon>Pseudomonadota</taxon>
        <taxon>Alphaproteobacteria</taxon>
        <taxon>Hyphomicrobiales</taxon>
        <taxon>Salinarimonadaceae</taxon>
        <taxon>Salinarimonas</taxon>
    </lineage>
</organism>
<dbReference type="Proteomes" id="UP000600449">
    <property type="component" value="Unassembled WGS sequence"/>
</dbReference>
<dbReference type="InterPro" id="IPR013126">
    <property type="entry name" value="Hsp_70_fam"/>
</dbReference>
<dbReference type="Gene3D" id="3.90.640.10">
    <property type="entry name" value="Actin, Chain A, domain 4"/>
    <property type="match status" value="2"/>
</dbReference>
<dbReference type="PANTHER" id="PTHR19375">
    <property type="entry name" value="HEAT SHOCK PROTEIN 70KDA"/>
    <property type="match status" value="1"/>
</dbReference>